<proteinExistence type="inferred from homology"/>
<dbReference type="Gene3D" id="3.30.2350.10">
    <property type="entry name" value="Pseudouridine synthase"/>
    <property type="match status" value="1"/>
</dbReference>
<comment type="subcellular location">
    <subcellularLocation>
        <location evidence="3">Mitochondrion</location>
    </subcellularLocation>
</comment>
<keyword evidence="7" id="KW-0413">Isomerase</keyword>
<dbReference type="GO" id="GO:0009982">
    <property type="term" value="F:pseudouridine synthase activity"/>
    <property type="evidence" value="ECO:0007669"/>
    <property type="project" value="InterPro"/>
</dbReference>
<evidence type="ECO:0000256" key="9">
    <source>
        <dbReference type="ARBA" id="ARBA00039953"/>
    </source>
</evidence>
<protein>
    <recommendedName>
        <fullName evidence="9">Pseudouridylate synthase RPUSD4, mitochondrial</fullName>
    </recommendedName>
    <alternativeName>
        <fullName evidence="10">RNA pseudouridylate synthase domain-containing protein 4</fullName>
    </alternativeName>
</protein>
<dbReference type="InterPro" id="IPR006145">
    <property type="entry name" value="PsdUridine_synth_RsuA/RluA"/>
</dbReference>
<evidence type="ECO:0000256" key="8">
    <source>
        <dbReference type="ARBA" id="ARBA00036943"/>
    </source>
</evidence>
<evidence type="ECO:0000256" key="4">
    <source>
        <dbReference type="ARBA" id="ARBA00010876"/>
    </source>
</evidence>
<dbReference type="SUPFAM" id="SSF55120">
    <property type="entry name" value="Pseudouridine synthase"/>
    <property type="match status" value="1"/>
</dbReference>
<keyword evidence="6" id="KW-0496">Mitochondrion</keyword>
<comment type="catalytic activity">
    <reaction evidence="8">
        <text>a uridine in tRNA = a pseudouridine in tRNA</text>
        <dbReference type="Rhea" id="RHEA:54572"/>
        <dbReference type="Rhea" id="RHEA-COMP:13339"/>
        <dbReference type="Rhea" id="RHEA-COMP:13934"/>
        <dbReference type="ChEBI" id="CHEBI:65314"/>
        <dbReference type="ChEBI" id="CHEBI:65315"/>
    </reaction>
</comment>
<evidence type="ECO:0000256" key="2">
    <source>
        <dbReference type="ARBA" id="ARBA00001896"/>
    </source>
</evidence>
<dbReference type="FunFam" id="3.30.2350.10:FF:000015">
    <property type="entry name" value="Mitochondrial RNA pseudouridine synthase RPUSD4"/>
    <property type="match status" value="1"/>
</dbReference>
<name>A0A9Q1HRU1_CONCO</name>
<dbReference type="EMBL" id="JAFJMO010000013">
    <property type="protein sequence ID" value="KAJ8258342.1"/>
    <property type="molecule type" value="Genomic_DNA"/>
</dbReference>
<dbReference type="Proteomes" id="UP001152803">
    <property type="component" value="Unassembled WGS sequence"/>
</dbReference>
<evidence type="ECO:0000313" key="12">
    <source>
        <dbReference type="EMBL" id="KAJ8258342.1"/>
    </source>
</evidence>
<dbReference type="GO" id="GO:0003723">
    <property type="term" value="F:RNA binding"/>
    <property type="evidence" value="ECO:0007669"/>
    <property type="project" value="InterPro"/>
</dbReference>
<evidence type="ECO:0000256" key="5">
    <source>
        <dbReference type="ARBA" id="ARBA00022946"/>
    </source>
</evidence>
<gene>
    <name evidence="12" type="ORF">COCON_G00173540</name>
</gene>
<dbReference type="OrthoDB" id="428658at2759"/>
<organism evidence="12 13">
    <name type="scientific">Conger conger</name>
    <name type="common">Conger eel</name>
    <name type="synonym">Muraena conger</name>
    <dbReference type="NCBI Taxonomy" id="82655"/>
    <lineage>
        <taxon>Eukaryota</taxon>
        <taxon>Metazoa</taxon>
        <taxon>Chordata</taxon>
        <taxon>Craniata</taxon>
        <taxon>Vertebrata</taxon>
        <taxon>Euteleostomi</taxon>
        <taxon>Actinopterygii</taxon>
        <taxon>Neopterygii</taxon>
        <taxon>Teleostei</taxon>
        <taxon>Anguilliformes</taxon>
        <taxon>Congridae</taxon>
        <taxon>Conger</taxon>
    </lineage>
</organism>
<dbReference type="AlphaFoldDB" id="A0A9Q1HRU1"/>
<dbReference type="PANTHER" id="PTHR21600">
    <property type="entry name" value="MITOCHONDRIAL RNA PSEUDOURIDINE SYNTHASE"/>
    <property type="match status" value="1"/>
</dbReference>
<dbReference type="CDD" id="cd02869">
    <property type="entry name" value="PseudoU_synth_RluA_like"/>
    <property type="match status" value="1"/>
</dbReference>
<evidence type="ECO:0000313" key="13">
    <source>
        <dbReference type="Proteomes" id="UP001152803"/>
    </source>
</evidence>
<dbReference type="PANTHER" id="PTHR21600:SF83">
    <property type="entry name" value="PSEUDOURIDYLATE SYNTHASE RPUSD4, MITOCHONDRIAL"/>
    <property type="match status" value="1"/>
</dbReference>
<evidence type="ECO:0000259" key="11">
    <source>
        <dbReference type="Pfam" id="PF00849"/>
    </source>
</evidence>
<reference evidence="12" key="1">
    <citation type="journal article" date="2023" name="Science">
        <title>Genome structures resolve the early diversification of teleost fishes.</title>
        <authorList>
            <person name="Parey E."/>
            <person name="Louis A."/>
            <person name="Montfort J."/>
            <person name="Bouchez O."/>
            <person name="Roques C."/>
            <person name="Iampietro C."/>
            <person name="Lluch J."/>
            <person name="Castinel A."/>
            <person name="Donnadieu C."/>
            <person name="Desvignes T."/>
            <person name="Floi Bucao C."/>
            <person name="Jouanno E."/>
            <person name="Wen M."/>
            <person name="Mejri S."/>
            <person name="Dirks R."/>
            <person name="Jansen H."/>
            <person name="Henkel C."/>
            <person name="Chen W.J."/>
            <person name="Zahm M."/>
            <person name="Cabau C."/>
            <person name="Klopp C."/>
            <person name="Thompson A.W."/>
            <person name="Robinson-Rechavi M."/>
            <person name="Braasch I."/>
            <person name="Lecointre G."/>
            <person name="Bobe J."/>
            <person name="Postlethwait J.H."/>
            <person name="Berthelot C."/>
            <person name="Roest Crollius H."/>
            <person name="Guiguen Y."/>
        </authorList>
    </citation>
    <scope>NUCLEOTIDE SEQUENCE</scope>
    <source>
        <strain evidence="12">Concon-B</strain>
    </source>
</reference>
<keyword evidence="13" id="KW-1185">Reference proteome</keyword>
<dbReference type="InterPro" id="IPR050188">
    <property type="entry name" value="RluA_PseudoU_synthase"/>
</dbReference>
<dbReference type="GO" id="GO:0005739">
    <property type="term" value="C:mitochondrion"/>
    <property type="evidence" value="ECO:0007669"/>
    <property type="project" value="UniProtKB-SubCell"/>
</dbReference>
<dbReference type="GO" id="GO:0001522">
    <property type="term" value="P:pseudouridine synthesis"/>
    <property type="evidence" value="ECO:0007669"/>
    <property type="project" value="InterPro"/>
</dbReference>
<feature type="domain" description="Pseudouridine synthase RsuA/RluA-like" evidence="11">
    <location>
        <begin position="133"/>
        <end position="306"/>
    </location>
</feature>
<dbReference type="Pfam" id="PF00849">
    <property type="entry name" value="PseudoU_synth_2"/>
    <property type="match status" value="1"/>
</dbReference>
<comment type="catalytic activity">
    <reaction evidence="1">
        <text>a uridine in mRNA = a pseudouridine in mRNA</text>
        <dbReference type="Rhea" id="RHEA:56644"/>
        <dbReference type="Rhea" id="RHEA-COMP:14658"/>
        <dbReference type="Rhea" id="RHEA-COMP:14659"/>
        <dbReference type="ChEBI" id="CHEBI:65314"/>
        <dbReference type="ChEBI" id="CHEBI:65315"/>
    </reaction>
</comment>
<dbReference type="InterPro" id="IPR020103">
    <property type="entry name" value="PsdUridine_synth_cat_dom_sf"/>
</dbReference>
<comment type="catalytic activity">
    <reaction evidence="2">
        <text>uridine in 5S rRNA = pseudouridine in 5S rRNA</text>
        <dbReference type="Rhea" id="RHEA:47036"/>
        <dbReference type="Rhea" id="RHEA-COMP:11730"/>
        <dbReference type="Rhea" id="RHEA-COMP:11731"/>
        <dbReference type="ChEBI" id="CHEBI:65314"/>
        <dbReference type="ChEBI" id="CHEBI:65315"/>
    </reaction>
</comment>
<evidence type="ECO:0000256" key="7">
    <source>
        <dbReference type="ARBA" id="ARBA00023235"/>
    </source>
</evidence>
<comment type="caution">
    <text evidence="12">The sequence shown here is derived from an EMBL/GenBank/DDBJ whole genome shotgun (WGS) entry which is preliminary data.</text>
</comment>
<keyword evidence="5" id="KW-0809">Transit peptide</keyword>
<comment type="similarity">
    <text evidence="4">Belongs to the pseudouridine synthase RluA family.</text>
</comment>
<accession>A0A9Q1HRU1</accession>
<evidence type="ECO:0000256" key="1">
    <source>
        <dbReference type="ARBA" id="ARBA00001166"/>
    </source>
</evidence>
<evidence type="ECO:0000256" key="3">
    <source>
        <dbReference type="ARBA" id="ARBA00004173"/>
    </source>
</evidence>
<evidence type="ECO:0000256" key="10">
    <source>
        <dbReference type="ARBA" id="ARBA00041563"/>
    </source>
</evidence>
<evidence type="ECO:0000256" key="6">
    <source>
        <dbReference type="ARBA" id="ARBA00023128"/>
    </source>
</evidence>
<sequence>MKGVRALCSLCQHGPIWSQLRLDKTRPWSLAVSPCSRRLIARANATVSQKLEAESTAHKPHIKADDLAQEIRREKNETKNKAKGTFDKVDPQLSPVQKKVHELRQLTRQLQVVHPNVLAKALHRGLLFHNQELLAINKPYGVPVHGGPGVRNSISDVLPILAKMIDGVRAGPDLHICHRLDKETTGTLLLAKSETAASRIQELFKSHQVEKKYWVLCVGVPVPSEGLIDIPVVEKAITGDQPHYKMALSPVYRLREGGEGVTRIRANQQAHGAVTRYRVLASSGGCSLVELHPVTGVKHQIRVHMAYALGCTILGDHKYSHWNKLAPQKLPEGVLRRLGLEQSKARHLPLHLHASQLTLPGVGGDGDITVRCPLPKFFTSSLRKLQIALPEKP</sequence>